<accession>A0AAJ7TVB2</accession>
<dbReference type="InterPro" id="IPR035969">
    <property type="entry name" value="Rab-GAP_TBC_sf"/>
</dbReference>
<evidence type="ECO:0000259" key="3">
    <source>
        <dbReference type="PROSITE" id="PS50086"/>
    </source>
</evidence>
<dbReference type="PANTHER" id="PTHR47219:SF15">
    <property type="entry name" value="TBC1 DOMAIN FAMILY MEMBER 12 ISOFORM X1"/>
    <property type="match status" value="1"/>
</dbReference>
<feature type="compositionally biased region" description="Low complexity" evidence="2">
    <location>
        <begin position="107"/>
        <end position="119"/>
    </location>
</feature>
<evidence type="ECO:0000256" key="1">
    <source>
        <dbReference type="SAM" id="Coils"/>
    </source>
</evidence>
<dbReference type="SMART" id="SM00164">
    <property type="entry name" value="TBC"/>
    <property type="match status" value="1"/>
</dbReference>
<reference evidence="5" key="1">
    <citation type="submission" date="2025-08" db="UniProtKB">
        <authorList>
            <consortium name="RefSeq"/>
        </authorList>
    </citation>
    <scope>IDENTIFICATION</scope>
    <source>
        <tissue evidence="5">Sperm</tissue>
    </source>
</reference>
<dbReference type="GeneID" id="116950777"/>
<gene>
    <name evidence="5" type="primary">LOC116950777</name>
</gene>
<dbReference type="Gene3D" id="1.10.472.80">
    <property type="entry name" value="Ypt/Rab-GAP domain of gyp1p, domain 3"/>
    <property type="match status" value="1"/>
</dbReference>
<dbReference type="FunFam" id="1.10.8.270:FF:000008">
    <property type="entry name" value="Putative TBC1 domain family member 14"/>
    <property type="match status" value="1"/>
</dbReference>
<dbReference type="InterPro" id="IPR050302">
    <property type="entry name" value="Rab_GAP_TBC_domain"/>
</dbReference>
<dbReference type="Gene3D" id="1.10.8.270">
    <property type="entry name" value="putative rabgap domain of human tbc1 domain family member 14 like domains"/>
    <property type="match status" value="1"/>
</dbReference>
<dbReference type="Proteomes" id="UP001318040">
    <property type="component" value="Chromosome 40"/>
</dbReference>
<dbReference type="Gene3D" id="1.10.10.750">
    <property type="entry name" value="Ypt/Rab-GAP domain of gyp1p, domain 1"/>
    <property type="match status" value="1"/>
</dbReference>
<feature type="region of interest" description="Disordered" evidence="2">
    <location>
        <begin position="1"/>
        <end position="83"/>
    </location>
</feature>
<dbReference type="InterPro" id="IPR000195">
    <property type="entry name" value="Rab-GAP-TBC_dom"/>
</dbReference>
<feature type="domain" description="Rab-GAP TBC" evidence="3">
    <location>
        <begin position="316"/>
        <end position="524"/>
    </location>
</feature>
<keyword evidence="1" id="KW-0175">Coiled coil</keyword>
<dbReference type="Pfam" id="PF00566">
    <property type="entry name" value="RabGAP-TBC"/>
    <property type="match status" value="1"/>
</dbReference>
<dbReference type="AlphaFoldDB" id="A0AAJ7TVB2"/>
<feature type="region of interest" description="Disordered" evidence="2">
    <location>
        <begin position="95"/>
        <end position="121"/>
    </location>
</feature>
<dbReference type="KEGG" id="pmrn:116950777"/>
<protein>
    <submittedName>
        <fullName evidence="5">TBC1 domain family member 14-like isoform X1</fullName>
    </submittedName>
</protein>
<dbReference type="PANTHER" id="PTHR47219">
    <property type="entry name" value="RAB GTPASE-ACTIVATING PROTEIN 1-LIKE"/>
    <property type="match status" value="1"/>
</dbReference>
<name>A0AAJ7TVB2_PETMA</name>
<evidence type="ECO:0000313" key="5">
    <source>
        <dbReference type="RefSeq" id="XP_032824727.1"/>
    </source>
</evidence>
<organism evidence="4 5">
    <name type="scientific">Petromyzon marinus</name>
    <name type="common">Sea lamprey</name>
    <dbReference type="NCBI Taxonomy" id="7757"/>
    <lineage>
        <taxon>Eukaryota</taxon>
        <taxon>Metazoa</taxon>
        <taxon>Chordata</taxon>
        <taxon>Craniata</taxon>
        <taxon>Vertebrata</taxon>
        <taxon>Cyclostomata</taxon>
        <taxon>Hyperoartia</taxon>
        <taxon>Petromyzontiformes</taxon>
        <taxon>Petromyzontidae</taxon>
        <taxon>Petromyzon</taxon>
    </lineage>
</organism>
<feature type="compositionally biased region" description="Basic and acidic residues" evidence="2">
    <location>
        <begin position="49"/>
        <end position="59"/>
    </location>
</feature>
<evidence type="ECO:0000256" key="2">
    <source>
        <dbReference type="SAM" id="MobiDB-lite"/>
    </source>
</evidence>
<dbReference type="SUPFAM" id="SSF47923">
    <property type="entry name" value="Ypt/Rab-GAP domain of gyp1p"/>
    <property type="match status" value="2"/>
</dbReference>
<dbReference type="GO" id="GO:0031267">
    <property type="term" value="F:small GTPase binding"/>
    <property type="evidence" value="ECO:0007669"/>
    <property type="project" value="TreeGrafter"/>
</dbReference>
<dbReference type="RefSeq" id="XP_032824727.1">
    <property type="nucleotide sequence ID" value="XM_032968836.1"/>
</dbReference>
<sequence length="614" mass="67888">MPEHRAESFATADEETRRNGGGHGSPSTEAGVAPPPLHTSTSSPENDPQEGRPCGKAEPRVTSPSPRRIADIPLTATVPAKTDDLKMTLTVKLKKRKIIPAKEVESPESNGTTETSGSSFQSITIDEAESPSPTPKQVVPSTGWGFLSSGLFSTKQSDDAHDTSSRVGAWPWKILKSTFGHKDSTAGGRQSEQAGPAVDHVPELTWPRLWRSRVDLCTAEFTSAATTVIVLEQRPKNLPPKPLAEQQRHRVQYEAMLREIQKQEERACERRRRLEEERCRREEVATRTTALWSRGVLPRWQEVCKSRKVRSLWWEGIPPSVRGWVWQHSIGNQLNITPELYEIFLARWKELEDSCGDCCCYMDGLGASVAPGNPQLEAMTLDILSTFPDLHIFQKGGPYHDSLRNVLGAYATYRPDVGYAPMTSWLAAMLLLYMDAVEAFVVLANILNQPCMLAFALPRPNQVKRYLATFDVFFEENLPGLFAHFKKIGLLPDVYLGDWVLVLLAHVLPLECACRARDVWFRDGEEFAFRAALGRLSLLADSLLTLDKEGAAALLLARSSPAASSSVAAAPFPIPATQEEALFSAIAGVRMVSRRRSWAQVLALQGSGWGGEPV</sequence>
<feature type="coiled-coil region" evidence="1">
    <location>
        <begin position="243"/>
        <end position="277"/>
    </location>
</feature>
<dbReference type="GO" id="GO:0005096">
    <property type="term" value="F:GTPase activator activity"/>
    <property type="evidence" value="ECO:0007669"/>
    <property type="project" value="TreeGrafter"/>
</dbReference>
<dbReference type="PROSITE" id="PS50086">
    <property type="entry name" value="TBC_RABGAP"/>
    <property type="match status" value="1"/>
</dbReference>
<evidence type="ECO:0000313" key="4">
    <source>
        <dbReference type="Proteomes" id="UP001318040"/>
    </source>
</evidence>
<keyword evidence="4" id="KW-1185">Reference proteome</keyword>
<proteinExistence type="predicted"/>